<evidence type="ECO:0000256" key="1">
    <source>
        <dbReference type="SAM" id="Coils"/>
    </source>
</evidence>
<feature type="region of interest" description="Disordered" evidence="2">
    <location>
        <begin position="1"/>
        <end position="31"/>
    </location>
</feature>
<reference evidence="3 4" key="1">
    <citation type="journal article" date="2018" name="Nat. Ecol. Evol.">
        <title>Pezizomycetes genomes reveal the molecular basis of ectomycorrhizal truffle lifestyle.</title>
        <authorList>
            <person name="Murat C."/>
            <person name="Payen T."/>
            <person name="Noel B."/>
            <person name="Kuo A."/>
            <person name="Morin E."/>
            <person name="Chen J."/>
            <person name="Kohler A."/>
            <person name="Krizsan K."/>
            <person name="Balestrini R."/>
            <person name="Da Silva C."/>
            <person name="Montanini B."/>
            <person name="Hainaut M."/>
            <person name="Levati E."/>
            <person name="Barry K.W."/>
            <person name="Belfiori B."/>
            <person name="Cichocki N."/>
            <person name="Clum A."/>
            <person name="Dockter R.B."/>
            <person name="Fauchery L."/>
            <person name="Guy J."/>
            <person name="Iotti M."/>
            <person name="Le Tacon F."/>
            <person name="Lindquist E.A."/>
            <person name="Lipzen A."/>
            <person name="Malagnac F."/>
            <person name="Mello A."/>
            <person name="Molinier V."/>
            <person name="Miyauchi S."/>
            <person name="Poulain J."/>
            <person name="Riccioni C."/>
            <person name="Rubini A."/>
            <person name="Sitrit Y."/>
            <person name="Splivallo R."/>
            <person name="Traeger S."/>
            <person name="Wang M."/>
            <person name="Zifcakova L."/>
            <person name="Wipf D."/>
            <person name="Zambonelli A."/>
            <person name="Paolocci F."/>
            <person name="Nowrousian M."/>
            <person name="Ottonello S."/>
            <person name="Baldrian P."/>
            <person name="Spatafora J.W."/>
            <person name="Henrissat B."/>
            <person name="Nagy L.G."/>
            <person name="Aury J.M."/>
            <person name="Wincker P."/>
            <person name="Grigoriev I.V."/>
            <person name="Bonfante P."/>
            <person name="Martin F.M."/>
        </authorList>
    </citation>
    <scope>NUCLEOTIDE SEQUENCE [LARGE SCALE GENOMIC DNA]</scope>
    <source>
        <strain evidence="3 4">CCBAS932</strain>
    </source>
</reference>
<evidence type="ECO:0008006" key="5">
    <source>
        <dbReference type="Google" id="ProtNLM"/>
    </source>
</evidence>
<feature type="coiled-coil region" evidence="1">
    <location>
        <begin position="104"/>
        <end position="166"/>
    </location>
</feature>
<name>A0A3N4KCX9_9PEZI</name>
<dbReference type="AlphaFoldDB" id="A0A3N4KCX9"/>
<feature type="region of interest" description="Disordered" evidence="2">
    <location>
        <begin position="193"/>
        <end position="221"/>
    </location>
</feature>
<feature type="compositionally biased region" description="Basic and acidic residues" evidence="2">
    <location>
        <begin position="200"/>
        <end position="214"/>
    </location>
</feature>
<dbReference type="OrthoDB" id="5323762at2759"/>
<evidence type="ECO:0000313" key="3">
    <source>
        <dbReference type="EMBL" id="RPB08373.1"/>
    </source>
</evidence>
<gene>
    <name evidence="3" type="ORF">P167DRAFT_567971</name>
</gene>
<keyword evidence="4" id="KW-1185">Reference proteome</keyword>
<dbReference type="InParanoid" id="A0A3N4KCX9"/>
<dbReference type="Proteomes" id="UP000277580">
    <property type="component" value="Unassembled WGS sequence"/>
</dbReference>
<dbReference type="EMBL" id="ML119164">
    <property type="protein sequence ID" value="RPB08373.1"/>
    <property type="molecule type" value="Genomic_DNA"/>
</dbReference>
<sequence>MAHIHEPRLQIPSELAPSEASSRSSLNSFNSDGDESPLTYKRFSSLVQHSFDGISLSDLIIVKRSDWEALNHELTNEGELHEQARKSIEKTYEEIMATYKVSLSERYKEDMEKMAKRIAELESKVEPLNSAVNEQNLKENGETKVGQELEEKLVTAQERIMDLETKVDCLKLILAGRITDRERVSTNGGQYHVEAEEETSETKLKAEPAVEKKQPNMHSVPLGPRIILNRNHFKNAHAVIPTNGNAMTRPPVSRAPPGMVSKPSPRYTTPRITTDHLVSDSRSKRRAIYIVNLGPNFSLPALLSCITQGALERIIPYPYRGTCLLIFVHSAQAHAFFLAANTPSKKHPFSGKFNASVNWADQAIARMDYYVASRIAECGATRIVKFTGLEAAVIGEGGIGSPVDKEGVIAWWGGKNNYLIGVTINDDSDGRRSAVVECESVRDAWWRVQEVTSKVKNCLLKVGWEWVPDYYYAGSRFGGWMNLWIRMEGG</sequence>
<feature type="compositionally biased region" description="Low complexity" evidence="2">
    <location>
        <begin position="12"/>
        <end position="31"/>
    </location>
</feature>
<keyword evidence="1" id="KW-0175">Coiled coil</keyword>
<organism evidence="3 4">
    <name type="scientific">Morchella conica CCBAS932</name>
    <dbReference type="NCBI Taxonomy" id="1392247"/>
    <lineage>
        <taxon>Eukaryota</taxon>
        <taxon>Fungi</taxon>
        <taxon>Dikarya</taxon>
        <taxon>Ascomycota</taxon>
        <taxon>Pezizomycotina</taxon>
        <taxon>Pezizomycetes</taxon>
        <taxon>Pezizales</taxon>
        <taxon>Morchellaceae</taxon>
        <taxon>Morchella</taxon>
    </lineage>
</organism>
<evidence type="ECO:0000256" key="2">
    <source>
        <dbReference type="SAM" id="MobiDB-lite"/>
    </source>
</evidence>
<accession>A0A3N4KCX9</accession>
<feature type="region of interest" description="Disordered" evidence="2">
    <location>
        <begin position="241"/>
        <end position="271"/>
    </location>
</feature>
<proteinExistence type="predicted"/>
<evidence type="ECO:0000313" key="4">
    <source>
        <dbReference type="Proteomes" id="UP000277580"/>
    </source>
</evidence>
<protein>
    <recommendedName>
        <fullName evidence="5">RRM domain-containing protein</fullName>
    </recommendedName>
</protein>